<keyword evidence="2" id="KW-0051">Antiviral defense</keyword>
<gene>
    <name evidence="5" type="ORF">CJ255_05230</name>
</gene>
<reference evidence="6" key="1">
    <citation type="submission" date="2017-08" db="EMBL/GenBank/DDBJ databases">
        <authorList>
            <person name="Grouzdev D.S."/>
            <person name="Gaisin V.A."/>
            <person name="Rysina M.S."/>
            <person name="Gorlenko V.M."/>
        </authorList>
    </citation>
    <scope>NUCLEOTIDE SEQUENCE [LARGE SCALE GENOMIC DNA]</scope>
    <source>
        <strain evidence="6">Kir15-3F</strain>
    </source>
</reference>
<protein>
    <recommendedName>
        <fullName evidence="4">Cas10/Cmr2 second palm domain-containing protein</fullName>
    </recommendedName>
</protein>
<dbReference type="AlphaFoldDB" id="A0A2A6RME6"/>
<sequence length="750" mass="82598">MATDFPNVIARCLTYPQLPTQPLVDLVAEVLAMPTPLDRAMLQRMQERITEVAGANSQVALVYGGATKIKGYVFEAPKLPEIRGASALLDWVNEVGVNDLWQQHLPMPELATASHPCIIYASGGSFLAFAPAALGPTLATAVERCYTEQTLTANSAAVSASFSLLELRFGRNPLAYWCEDFVRDCADAAHRDALFTYYYLPEGAAADDHQQRFLNRKSFGELVTLLATMFNQRRDERASHGEVRYLPHYALQPWDVKCASSDVRPAMLAAKVGSDERRLSEPAARKLAAGRAVKGKPVSEKLAQSLQPWQVPKALSRVSWNQRWEKEFLRSAEGRTTPYADALRQKGVTEIAPADDLDQIGAASEPKRYIGLIYADGNNIGRLMATLPSPAIYQCVSQTLSDIAVDAVLHGLAQHLTPAYVYDQEHRAKVWKHPFEILAIGGDDLFIVVPGDRAFAVALTIAQIFEQRLTERFQQIQKEFPAFKLPDPARLAERSRYAGSDESAATFQAHAPLVGLSAGVVIAQESTPFFFLRDLVEELLKRAKGLAKEHAKKVNSQGQKQERFYGGAVDFMVLKSTSMVSDNIAAFRKTALQDHQASQRRLTARPYTWAEFAGLLASVHALQQAGMPRSQLYRLRQTLDAAAEGGILTSTMEYLYTRARLRTQVATALVDHIEHAWCYGRQIGSGASVATPPWSIWPGHGHETIWPDLLEAYDFALVGEAKHAEGAGHGEGCALPETPSPHPRGTKNTI</sequence>
<evidence type="ECO:0000313" key="5">
    <source>
        <dbReference type="EMBL" id="PDW04095.1"/>
    </source>
</evidence>
<proteinExistence type="predicted"/>
<evidence type="ECO:0000256" key="1">
    <source>
        <dbReference type="ARBA" id="ARBA00022741"/>
    </source>
</evidence>
<evidence type="ECO:0000259" key="4">
    <source>
        <dbReference type="Pfam" id="PF22335"/>
    </source>
</evidence>
<dbReference type="InterPro" id="IPR054767">
    <property type="entry name" value="Cas10-Cmr2_palm2"/>
</dbReference>
<name>A0A2A6RME6_9CHLR</name>
<dbReference type="OrthoDB" id="138596at2"/>
<dbReference type="RefSeq" id="WP_097643038.1">
    <property type="nucleotide sequence ID" value="NZ_NQWI01000015.1"/>
</dbReference>
<comment type="caution">
    <text evidence="5">The sequence shown here is derived from an EMBL/GenBank/DDBJ whole genome shotgun (WGS) entry which is preliminary data.</text>
</comment>
<dbReference type="GO" id="GO:0051607">
    <property type="term" value="P:defense response to virus"/>
    <property type="evidence" value="ECO:0007669"/>
    <property type="project" value="UniProtKB-KW"/>
</dbReference>
<dbReference type="Gene3D" id="3.30.70.270">
    <property type="match status" value="1"/>
</dbReference>
<keyword evidence="1" id="KW-0547">Nucleotide-binding</keyword>
<evidence type="ECO:0000256" key="2">
    <source>
        <dbReference type="ARBA" id="ARBA00023118"/>
    </source>
</evidence>
<feature type="domain" description="Cas10/Cmr2 second palm" evidence="4">
    <location>
        <begin position="369"/>
        <end position="472"/>
    </location>
</feature>
<dbReference type="EMBL" id="NQWI01000015">
    <property type="protein sequence ID" value="PDW04095.1"/>
    <property type="molecule type" value="Genomic_DNA"/>
</dbReference>
<evidence type="ECO:0000256" key="3">
    <source>
        <dbReference type="SAM" id="MobiDB-lite"/>
    </source>
</evidence>
<organism evidence="5 6">
    <name type="scientific">Candidatus Viridilinea mediisalina</name>
    <dbReference type="NCBI Taxonomy" id="2024553"/>
    <lineage>
        <taxon>Bacteria</taxon>
        <taxon>Bacillati</taxon>
        <taxon>Chloroflexota</taxon>
        <taxon>Chloroflexia</taxon>
        <taxon>Chloroflexales</taxon>
        <taxon>Chloroflexineae</taxon>
        <taxon>Oscillochloridaceae</taxon>
        <taxon>Candidatus Viridilinea</taxon>
    </lineage>
</organism>
<dbReference type="Proteomes" id="UP000220527">
    <property type="component" value="Unassembled WGS sequence"/>
</dbReference>
<dbReference type="InterPro" id="IPR043128">
    <property type="entry name" value="Rev_trsase/Diguanyl_cyclase"/>
</dbReference>
<feature type="region of interest" description="Disordered" evidence="3">
    <location>
        <begin position="726"/>
        <end position="750"/>
    </location>
</feature>
<dbReference type="GO" id="GO:0000166">
    <property type="term" value="F:nucleotide binding"/>
    <property type="evidence" value="ECO:0007669"/>
    <property type="project" value="UniProtKB-KW"/>
</dbReference>
<dbReference type="Pfam" id="PF22335">
    <property type="entry name" value="Cas10-Cmr2_palm2"/>
    <property type="match status" value="1"/>
</dbReference>
<keyword evidence="6" id="KW-1185">Reference proteome</keyword>
<evidence type="ECO:0000313" key="6">
    <source>
        <dbReference type="Proteomes" id="UP000220527"/>
    </source>
</evidence>
<accession>A0A2A6RME6</accession>